<feature type="region of interest" description="Disordered" evidence="1">
    <location>
        <begin position="33"/>
        <end position="62"/>
    </location>
</feature>
<proteinExistence type="predicted"/>
<keyword evidence="3" id="KW-1185">Reference proteome</keyword>
<feature type="region of interest" description="Disordered" evidence="1">
    <location>
        <begin position="224"/>
        <end position="247"/>
    </location>
</feature>
<reference evidence="2" key="1">
    <citation type="submission" date="2023-04" db="EMBL/GenBank/DDBJ databases">
        <title>Phytophthora lilii NBRC 32176.</title>
        <authorList>
            <person name="Ichikawa N."/>
            <person name="Sato H."/>
            <person name="Tonouchi N."/>
        </authorList>
    </citation>
    <scope>NUCLEOTIDE SEQUENCE</scope>
    <source>
        <strain evidence="2">NBRC 32176</strain>
    </source>
</reference>
<dbReference type="AlphaFoldDB" id="A0A9W6UBQ7"/>
<gene>
    <name evidence="2" type="ORF">Plil01_001273200</name>
</gene>
<organism evidence="2 3">
    <name type="scientific">Phytophthora lilii</name>
    <dbReference type="NCBI Taxonomy" id="2077276"/>
    <lineage>
        <taxon>Eukaryota</taxon>
        <taxon>Sar</taxon>
        <taxon>Stramenopiles</taxon>
        <taxon>Oomycota</taxon>
        <taxon>Peronosporomycetes</taxon>
        <taxon>Peronosporales</taxon>
        <taxon>Peronosporaceae</taxon>
        <taxon>Phytophthora</taxon>
    </lineage>
</organism>
<dbReference type="Proteomes" id="UP001165083">
    <property type="component" value="Unassembled WGS sequence"/>
</dbReference>
<dbReference type="EMBL" id="BSXW01000804">
    <property type="protein sequence ID" value="GMF29913.1"/>
    <property type="molecule type" value="Genomic_DNA"/>
</dbReference>
<accession>A0A9W6UBQ7</accession>
<protein>
    <submittedName>
        <fullName evidence="2">Unnamed protein product</fullName>
    </submittedName>
</protein>
<name>A0A9W6UBQ7_9STRA</name>
<evidence type="ECO:0000256" key="1">
    <source>
        <dbReference type="SAM" id="MobiDB-lite"/>
    </source>
</evidence>
<dbReference type="OrthoDB" id="95759at2759"/>
<comment type="caution">
    <text evidence="2">The sequence shown here is derived from an EMBL/GenBank/DDBJ whole genome shotgun (WGS) entry which is preliminary data.</text>
</comment>
<evidence type="ECO:0000313" key="2">
    <source>
        <dbReference type="EMBL" id="GMF29913.1"/>
    </source>
</evidence>
<evidence type="ECO:0000313" key="3">
    <source>
        <dbReference type="Proteomes" id="UP001165083"/>
    </source>
</evidence>
<sequence>MLRRWPARGLSATRPPQRAFWSQVVELVTRLQSGDAARESADASGTRDGQPRTSNRERHAQHPARAELPALADNWHPSQIRQAKRVFSDFALHLRRASEPAQLLQSWELVKQCRPFVVDHDGIRLADDEAAAASDKPKGLYKLQMLRADVFAQRTAGTNRRSIFVGTEASGDYITVANEAVVVALLVEYLGALGAHKQTIRIFEGYNRKRVKWLNERCIVHDEPASTGASSHSGEVDEQKSTSGANRLSAVQQKKIDAFTRATRLWAPARSAYLKALLTKSQYHKATEFARGDSRNLDVACKTVEAMSGVLIGCRKEKDSALARLAIATMSKKNPVAVLPPTLYELAFKAAIQKKSRDERDLDNALWLVRAMQDDAGYVLHPGLWFSLFNTTLHLKREDCAVEVFRMYSNNFTSLHQDYFRRALRKACRLNHPDVVLTIVRQWLDAVADSMDAAPKSEVLNFVLWEMLSSDNPVSAISEVFSIMTSSQIKVGGMTLQRATRRILDDASENHLPHEAIKISLEFWETNDCAVQNSISPIYTLLHQCLERGWIHECELVVKEIIARRMPAVPCNTIVKVLGANEERNRFEDNVRICESLLNSLSRPGLNTLNQRFFEDYMKALVCLGRFDEVRKQHARFKLGKRFPKSTHLAIALRDASTQQVHN</sequence>